<comment type="similarity">
    <text evidence="2">Belongs to the nucleobase:cation symporter-2 (NCS2) (TC 2.A.40) family.</text>
</comment>
<evidence type="ECO:0000313" key="8">
    <source>
        <dbReference type="EMBL" id="KAK6186454.1"/>
    </source>
</evidence>
<feature type="transmembrane region" description="Helical" evidence="7">
    <location>
        <begin position="362"/>
        <end position="379"/>
    </location>
</feature>
<dbReference type="Proteomes" id="UP001347796">
    <property type="component" value="Unassembled WGS sequence"/>
</dbReference>
<dbReference type="Pfam" id="PF00860">
    <property type="entry name" value="Xan_ur_permease"/>
    <property type="match status" value="1"/>
</dbReference>
<feature type="compositionally biased region" description="Polar residues" evidence="6">
    <location>
        <begin position="1"/>
        <end position="12"/>
    </location>
</feature>
<evidence type="ECO:0000256" key="1">
    <source>
        <dbReference type="ARBA" id="ARBA00004141"/>
    </source>
</evidence>
<gene>
    <name evidence="8" type="ORF">SNE40_008491</name>
</gene>
<comment type="caution">
    <text evidence="8">The sequence shown here is derived from an EMBL/GenBank/DDBJ whole genome shotgun (WGS) entry which is preliminary data.</text>
</comment>
<evidence type="ECO:0000313" key="9">
    <source>
        <dbReference type="Proteomes" id="UP001347796"/>
    </source>
</evidence>
<dbReference type="GO" id="GO:0016020">
    <property type="term" value="C:membrane"/>
    <property type="evidence" value="ECO:0007669"/>
    <property type="project" value="UniProtKB-SubCell"/>
</dbReference>
<feature type="transmembrane region" description="Helical" evidence="7">
    <location>
        <begin position="503"/>
        <end position="521"/>
    </location>
</feature>
<feature type="transmembrane region" description="Helical" evidence="7">
    <location>
        <begin position="295"/>
        <end position="317"/>
    </location>
</feature>
<protein>
    <recommendedName>
        <fullName evidence="10">Solute carrier family 23 member 1</fullName>
    </recommendedName>
</protein>
<dbReference type="PANTHER" id="PTHR11119">
    <property type="entry name" value="XANTHINE-URACIL / VITAMIN C PERMEASE FAMILY MEMBER"/>
    <property type="match status" value="1"/>
</dbReference>
<evidence type="ECO:0000256" key="7">
    <source>
        <dbReference type="SAM" id="Phobius"/>
    </source>
</evidence>
<feature type="transmembrane region" description="Helical" evidence="7">
    <location>
        <begin position="445"/>
        <end position="469"/>
    </location>
</feature>
<name>A0AAN8K892_PATCE</name>
<keyword evidence="5 7" id="KW-0472">Membrane</keyword>
<feature type="transmembrane region" description="Helical" evidence="7">
    <location>
        <begin position="230"/>
        <end position="249"/>
    </location>
</feature>
<sequence length="647" mass="70324">MTLTDDNPPSDSSHTENHNIEINGSKRNSLHNVDGKLYCPVDLEENIPRITTEMVSDDKLEYQIYETPPILVGIAVALQHILMSLASSLSMAFIISDALCVPYDHPIRTKLFCSTLFMCGFSSILQTIVGVRLPIYQGPSASFMVPILALGRDESWFCPSDTTSGLENNVTSTISSMMDTNTTQTRITPLSVDERLQQLSGSLMLTSFIEVLVGGLGLVGPLLKYIGPITVAPTISLIGLSLLKVPIIYSRPQWAIAFSGCVLVLVFALYMFHIRLPMPRIRCRKQEKPEPRFRFAIFKILPILLSIILMWILSAILTATDVLPDDNKLLSYKARTDSKINIVGLTPWFSFPYPGQFGMPRLNTAVIVGFSAATIASLIESVGDYFAAAKACQVPSPPDHAVTRGILMEGVASIMSGALGVGHATTSFSGNIAAIKLSKTASRSIMVTAGLLLLGISVFGKIGACLALIPDPALGGTLIILLGLLVSLGLSNLRYIDLNSNRNLIIVGTALVVGLMIPEWIDSHPDFISTGNIEVDQVLKVGLGTPMFLGGIIALILDNTVRGTLEERGMIAWRDSHSGDPTDLSAKPDVNLSLDVVYDLPITKYIYKWWPALSCLPFLPGNRHQDQHADNKHMLEDTEVQGHVSDV</sequence>
<feature type="transmembrane region" description="Helical" evidence="7">
    <location>
        <begin position="70"/>
        <end position="99"/>
    </location>
</feature>
<feature type="transmembrane region" description="Helical" evidence="7">
    <location>
        <begin position="541"/>
        <end position="561"/>
    </location>
</feature>
<feature type="transmembrane region" description="Helical" evidence="7">
    <location>
        <begin position="255"/>
        <end position="274"/>
    </location>
</feature>
<feature type="transmembrane region" description="Helical" evidence="7">
    <location>
        <begin position="475"/>
        <end position="496"/>
    </location>
</feature>
<evidence type="ECO:0000256" key="4">
    <source>
        <dbReference type="ARBA" id="ARBA00022989"/>
    </source>
</evidence>
<evidence type="ECO:0000256" key="3">
    <source>
        <dbReference type="ARBA" id="ARBA00022692"/>
    </source>
</evidence>
<feature type="region of interest" description="Disordered" evidence="6">
    <location>
        <begin position="1"/>
        <end position="27"/>
    </location>
</feature>
<evidence type="ECO:0008006" key="10">
    <source>
        <dbReference type="Google" id="ProtNLM"/>
    </source>
</evidence>
<dbReference type="AlphaFoldDB" id="A0AAN8K892"/>
<evidence type="ECO:0000256" key="5">
    <source>
        <dbReference type="ARBA" id="ARBA00023136"/>
    </source>
</evidence>
<proteinExistence type="inferred from homology"/>
<evidence type="ECO:0000256" key="6">
    <source>
        <dbReference type="SAM" id="MobiDB-lite"/>
    </source>
</evidence>
<keyword evidence="9" id="KW-1185">Reference proteome</keyword>
<dbReference type="EMBL" id="JAZGQO010000006">
    <property type="protein sequence ID" value="KAK6186454.1"/>
    <property type="molecule type" value="Genomic_DNA"/>
</dbReference>
<keyword evidence="4 7" id="KW-1133">Transmembrane helix</keyword>
<keyword evidence="3 7" id="KW-0812">Transmembrane</keyword>
<dbReference type="InterPro" id="IPR006043">
    <property type="entry name" value="NCS2"/>
</dbReference>
<feature type="transmembrane region" description="Helical" evidence="7">
    <location>
        <begin position="111"/>
        <end position="135"/>
    </location>
</feature>
<accession>A0AAN8K892</accession>
<organism evidence="8 9">
    <name type="scientific">Patella caerulea</name>
    <name type="common">Rayed Mediterranean limpet</name>
    <dbReference type="NCBI Taxonomy" id="87958"/>
    <lineage>
        <taxon>Eukaryota</taxon>
        <taxon>Metazoa</taxon>
        <taxon>Spiralia</taxon>
        <taxon>Lophotrochozoa</taxon>
        <taxon>Mollusca</taxon>
        <taxon>Gastropoda</taxon>
        <taxon>Patellogastropoda</taxon>
        <taxon>Patelloidea</taxon>
        <taxon>Patellidae</taxon>
        <taxon>Patella</taxon>
    </lineage>
</organism>
<reference evidence="8 9" key="1">
    <citation type="submission" date="2024-01" db="EMBL/GenBank/DDBJ databases">
        <title>The genome of the rayed Mediterranean limpet Patella caerulea (Linnaeus, 1758).</title>
        <authorList>
            <person name="Anh-Thu Weber A."/>
            <person name="Halstead-Nussloch G."/>
        </authorList>
    </citation>
    <scope>NUCLEOTIDE SEQUENCE [LARGE SCALE GENOMIC DNA]</scope>
    <source>
        <strain evidence="8">AATW-2023a</strain>
        <tissue evidence="8">Whole specimen</tissue>
    </source>
</reference>
<dbReference type="GO" id="GO:0022857">
    <property type="term" value="F:transmembrane transporter activity"/>
    <property type="evidence" value="ECO:0007669"/>
    <property type="project" value="InterPro"/>
</dbReference>
<evidence type="ECO:0000256" key="2">
    <source>
        <dbReference type="ARBA" id="ARBA00008821"/>
    </source>
</evidence>
<feature type="transmembrane region" description="Helical" evidence="7">
    <location>
        <begin position="203"/>
        <end position="223"/>
    </location>
</feature>
<comment type="subcellular location">
    <subcellularLocation>
        <location evidence="1">Membrane</location>
        <topology evidence="1">Multi-pass membrane protein</topology>
    </subcellularLocation>
</comment>